<keyword evidence="3" id="KW-1185">Reference proteome</keyword>
<dbReference type="PANTHER" id="PTHR43617">
    <property type="entry name" value="L-AMINO ACID N-ACETYLTRANSFERASE"/>
    <property type="match status" value="1"/>
</dbReference>
<keyword evidence="2" id="KW-0012">Acyltransferase</keyword>
<dbReference type="SUPFAM" id="SSF55729">
    <property type="entry name" value="Acyl-CoA N-acyltransferases (Nat)"/>
    <property type="match status" value="1"/>
</dbReference>
<proteinExistence type="predicted"/>
<name>A0ABV4XV12_9CYAN</name>
<dbReference type="RefSeq" id="WP_413265176.1">
    <property type="nucleotide sequence ID" value="NZ_JBHFNR010000158.1"/>
</dbReference>
<accession>A0ABV4XV12</accession>
<dbReference type="PROSITE" id="PS51186">
    <property type="entry name" value="GNAT"/>
    <property type="match status" value="1"/>
</dbReference>
<reference evidence="2 3" key="1">
    <citation type="submission" date="2024-09" db="EMBL/GenBank/DDBJ databases">
        <title>Floridaenema gen nov. (Aerosakkonemataceae, Aerosakkonematales ord. nov., Cyanobacteria) from benthic tropical and subtropical fresh waters, with the description of four new species.</title>
        <authorList>
            <person name="Moretto J.A."/>
            <person name="Berthold D.E."/>
            <person name="Lefler F.W."/>
            <person name="Huang I.-S."/>
            <person name="Laughinghouse H. IV."/>
        </authorList>
    </citation>
    <scope>NUCLEOTIDE SEQUENCE [LARGE SCALE GENOMIC DNA]</scope>
    <source>
        <strain evidence="2 3">BLCC-F50</strain>
    </source>
</reference>
<dbReference type="EMBL" id="JBHFNR010000158">
    <property type="protein sequence ID" value="MFB2895538.1"/>
    <property type="molecule type" value="Genomic_DNA"/>
</dbReference>
<sequence>MITQIEPYDPHHLDAIVRLSLRAWTPVFDSIQNAMNADVYQAFYPDRWQVSQQKAVEDVCAAEDMNVWVARVFDRPEVNDAGSTVGFVAVKLHSEDSMGEIYMVAVEPSFQGRGIGSVLIKFALAWMKDAGMSIAMVETGGDPGHERARHTYEKVGFELFPVARYFKKL</sequence>
<gene>
    <name evidence="2" type="ORF">ACE1CI_21745</name>
</gene>
<keyword evidence="2" id="KW-0808">Transferase</keyword>
<dbReference type="InterPro" id="IPR000182">
    <property type="entry name" value="GNAT_dom"/>
</dbReference>
<evidence type="ECO:0000313" key="3">
    <source>
        <dbReference type="Proteomes" id="UP001576784"/>
    </source>
</evidence>
<dbReference type="Pfam" id="PF00583">
    <property type="entry name" value="Acetyltransf_1"/>
    <property type="match status" value="1"/>
</dbReference>
<evidence type="ECO:0000259" key="1">
    <source>
        <dbReference type="PROSITE" id="PS51186"/>
    </source>
</evidence>
<feature type="domain" description="N-acetyltransferase" evidence="1">
    <location>
        <begin position="3"/>
        <end position="169"/>
    </location>
</feature>
<organism evidence="2 3">
    <name type="scientific">Floridaenema flaviceps BLCC-F50</name>
    <dbReference type="NCBI Taxonomy" id="3153642"/>
    <lineage>
        <taxon>Bacteria</taxon>
        <taxon>Bacillati</taxon>
        <taxon>Cyanobacteriota</taxon>
        <taxon>Cyanophyceae</taxon>
        <taxon>Oscillatoriophycideae</taxon>
        <taxon>Aerosakkonematales</taxon>
        <taxon>Aerosakkonemataceae</taxon>
        <taxon>Floridanema</taxon>
        <taxon>Floridanema flaviceps</taxon>
    </lineage>
</organism>
<dbReference type="CDD" id="cd04301">
    <property type="entry name" value="NAT_SF"/>
    <property type="match status" value="1"/>
</dbReference>
<comment type="caution">
    <text evidence="2">The sequence shown here is derived from an EMBL/GenBank/DDBJ whole genome shotgun (WGS) entry which is preliminary data.</text>
</comment>
<dbReference type="GO" id="GO:0016746">
    <property type="term" value="F:acyltransferase activity"/>
    <property type="evidence" value="ECO:0007669"/>
    <property type="project" value="UniProtKB-KW"/>
</dbReference>
<protein>
    <submittedName>
        <fullName evidence="2">GNAT family N-acetyltransferase</fullName>
        <ecNumber evidence="2">2.3.1.-</ecNumber>
    </submittedName>
</protein>
<dbReference type="InterPro" id="IPR050276">
    <property type="entry name" value="MshD_Acetyltransferase"/>
</dbReference>
<dbReference type="EC" id="2.3.1.-" evidence="2"/>
<dbReference type="PANTHER" id="PTHR43617:SF20">
    <property type="entry name" value="N-ALPHA-ACETYLTRANSFERASE RIMI"/>
    <property type="match status" value="1"/>
</dbReference>
<dbReference type="Gene3D" id="3.40.630.30">
    <property type="match status" value="1"/>
</dbReference>
<dbReference type="Proteomes" id="UP001576784">
    <property type="component" value="Unassembled WGS sequence"/>
</dbReference>
<evidence type="ECO:0000313" key="2">
    <source>
        <dbReference type="EMBL" id="MFB2895538.1"/>
    </source>
</evidence>
<dbReference type="InterPro" id="IPR016181">
    <property type="entry name" value="Acyl_CoA_acyltransferase"/>
</dbReference>